<dbReference type="Gene3D" id="3.40.50.150">
    <property type="entry name" value="Vaccinia Virus protein VP39"/>
    <property type="match status" value="1"/>
</dbReference>
<dbReference type="PRINTS" id="PR00507">
    <property type="entry name" value="N12N6MTFRASE"/>
</dbReference>
<dbReference type="InterPro" id="IPR002052">
    <property type="entry name" value="DNA_methylase_N6_adenine_CS"/>
</dbReference>
<dbReference type="GO" id="GO:0004386">
    <property type="term" value="F:helicase activity"/>
    <property type="evidence" value="ECO:0007669"/>
    <property type="project" value="UniProtKB-KW"/>
</dbReference>
<evidence type="ECO:0000259" key="2">
    <source>
        <dbReference type="PROSITE" id="PS51192"/>
    </source>
</evidence>
<keyword evidence="3" id="KW-0378">Hydrolase</keyword>
<evidence type="ECO:0000256" key="1">
    <source>
        <dbReference type="ARBA" id="ARBA00022747"/>
    </source>
</evidence>
<dbReference type="InterPro" id="IPR053980">
    <property type="entry name" value="ISP_coupler"/>
</dbReference>
<dbReference type="PROSITE" id="PS00092">
    <property type="entry name" value="N6_MTASE"/>
    <property type="match status" value="1"/>
</dbReference>
<accession>A0ABS5U2A9</accession>
<dbReference type="Gene3D" id="3.40.1350.10">
    <property type="match status" value="1"/>
</dbReference>
<dbReference type="InterPro" id="IPR014001">
    <property type="entry name" value="Helicase_ATP-bd"/>
</dbReference>
<dbReference type="InterPro" id="IPR027417">
    <property type="entry name" value="P-loop_NTPase"/>
</dbReference>
<dbReference type="InterPro" id="IPR003356">
    <property type="entry name" value="DNA_methylase_A-5"/>
</dbReference>
<feature type="domain" description="Helicase ATP-binding" evidence="2">
    <location>
        <begin position="185"/>
        <end position="384"/>
    </location>
</feature>
<organism evidence="3 4">
    <name type="scientific">Cellulomonas fulva</name>
    <dbReference type="NCBI Taxonomy" id="2835530"/>
    <lineage>
        <taxon>Bacteria</taxon>
        <taxon>Bacillati</taxon>
        <taxon>Actinomycetota</taxon>
        <taxon>Actinomycetes</taxon>
        <taxon>Micrococcales</taxon>
        <taxon>Cellulomonadaceae</taxon>
        <taxon>Cellulomonas</taxon>
    </lineage>
</organism>
<dbReference type="SMART" id="SM00490">
    <property type="entry name" value="HELICc"/>
    <property type="match status" value="1"/>
</dbReference>
<dbReference type="SUPFAM" id="SSF52980">
    <property type="entry name" value="Restriction endonuclease-like"/>
    <property type="match status" value="1"/>
</dbReference>
<dbReference type="Pfam" id="PF00271">
    <property type="entry name" value="Helicase_C"/>
    <property type="match status" value="1"/>
</dbReference>
<dbReference type="InterPro" id="IPR041635">
    <property type="entry name" value="Type_ISP_LLaBIII_C"/>
</dbReference>
<dbReference type="InterPro" id="IPR001650">
    <property type="entry name" value="Helicase_C-like"/>
</dbReference>
<dbReference type="EMBL" id="JAHBOH010000002">
    <property type="protein sequence ID" value="MBT0995530.1"/>
    <property type="molecule type" value="Genomic_DNA"/>
</dbReference>
<dbReference type="Gene3D" id="3.40.50.300">
    <property type="entry name" value="P-loop containing nucleotide triphosphate hydrolases"/>
    <property type="match status" value="2"/>
</dbReference>
<comment type="caution">
    <text evidence="3">The sequence shown here is derived from an EMBL/GenBank/DDBJ whole genome shotgun (WGS) entry which is preliminary data.</text>
</comment>
<keyword evidence="1" id="KW-0680">Restriction system</keyword>
<evidence type="ECO:0000313" key="4">
    <source>
        <dbReference type="Proteomes" id="UP000722125"/>
    </source>
</evidence>
<dbReference type="SUPFAM" id="SSF52540">
    <property type="entry name" value="P-loop containing nucleoside triphosphate hydrolases"/>
    <property type="match status" value="2"/>
</dbReference>
<dbReference type="SMART" id="SM00487">
    <property type="entry name" value="DEXDc"/>
    <property type="match status" value="1"/>
</dbReference>
<dbReference type="Pfam" id="PF18135">
    <property type="entry name" value="Type_ISP_C"/>
    <property type="match status" value="1"/>
</dbReference>
<name>A0ABS5U2A9_9CELL</name>
<dbReference type="Pfam" id="PF04851">
    <property type="entry name" value="ResIII"/>
    <property type="match status" value="1"/>
</dbReference>
<dbReference type="InterPro" id="IPR006935">
    <property type="entry name" value="Helicase/UvrB_N"/>
</dbReference>
<dbReference type="InterPro" id="IPR029063">
    <property type="entry name" value="SAM-dependent_MTases_sf"/>
</dbReference>
<keyword evidence="3" id="KW-0347">Helicase</keyword>
<dbReference type="PANTHER" id="PTHR47396:SF1">
    <property type="entry name" value="ATP-DEPENDENT HELICASE IRC3-RELATED"/>
    <property type="match status" value="1"/>
</dbReference>
<dbReference type="Pfam" id="PF22240">
    <property type="entry name" value="ISP_coupler"/>
    <property type="match status" value="1"/>
</dbReference>
<dbReference type="Pfam" id="PF13156">
    <property type="entry name" value="Mrr_cat_2"/>
    <property type="match status" value="1"/>
</dbReference>
<evidence type="ECO:0000313" key="3">
    <source>
        <dbReference type="EMBL" id="MBT0995530.1"/>
    </source>
</evidence>
<reference evidence="3 4" key="1">
    <citation type="submission" date="2021-05" db="EMBL/GenBank/DDBJ databases">
        <title>Description of Cellulomonas sp. DKR-3 sp. nov.</title>
        <authorList>
            <person name="Dahal R.H."/>
            <person name="Chaudhary D.K."/>
        </authorList>
    </citation>
    <scope>NUCLEOTIDE SEQUENCE [LARGE SCALE GENOMIC DNA]</scope>
    <source>
        <strain evidence="3 4">DKR-3</strain>
    </source>
</reference>
<dbReference type="PANTHER" id="PTHR47396">
    <property type="entry name" value="TYPE I RESTRICTION ENZYME ECOKI R PROTEIN"/>
    <property type="match status" value="1"/>
</dbReference>
<dbReference type="CDD" id="cd18785">
    <property type="entry name" value="SF2_C"/>
    <property type="match status" value="1"/>
</dbReference>
<proteinExistence type="predicted"/>
<dbReference type="InterPro" id="IPR011856">
    <property type="entry name" value="tRNA_endonuc-like_dom_sf"/>
</dbReference>
<keyword evidence="3" id="KW-0547">Nucleotide-binding</keyword>
<dbReference type="PROSITE" id="PS51192">
    <property type="entry name" value="HELICASE_ATP_BIND_1"/>
    <property type="match status" value="1"/>
</dbReference>
<dbReference type="Proteomes" id="UP000722125">
    <property type="component" value="Unassembled WGS sequence"/>
</dbReference>
<dbReference type="InterPro" id="IPR050742">
    <property type="entry name" value="Helicase_Restrict-Modif_Enz"/>
</dbReference>
<dbReference type="Pfam" id="PF02384">
    <property type="entry name" value="N6_Mtase"/>
    <property type="match status" value="1"/>
</dbReference>
<dbReference type="InterPro" id="IPR011335">
    <property type="entry name" value="Restrct_endonuc-II-like"/>
</dbReference>
<keyword evidence="4" id="KW-1185">Reference proteome</keyword>
<dbReference type="SUPFAM" id="SSF53335">
    <property type="entry name" value="S-adenosyl-L-methionine-dependent methyltransferases"/>
    <property type="match status" value="1"/>
</dbReference>
<keyword evidence="3" id="KW-0067">ATP-binding</keyword>
<dbReference type="InterPro" id="IPR039442">
    <property type="entry name" value="Mrr-like_dom"/>
</dbReference>
<dbReference type="CDD" id="cd22333">
    <property type="entry name" value="LlaBIII_nuclease-like"/>
    <property type="match status" value="1"/>
</dbReference>
<protein>
    <submittedName>
        <fullName evidence="3">DEAD/DEAH box helicase</fullName>
    </submittedName>
</protein>
<gene>
    <name evidence="3" type="ORF">KIN34_14690</name>
</gene>
<sequence>MRQDARVTRLEDVLDQLYYSATSEREKGDKFERLMLAFFKTDVQWADRFADVWMWSEWPERHGRRDNGIDLVAVDRATNETVAIQCKFYDPAHYLTKPDIDSFLSESGKAPFAQRLVVSTTDRWNVNAEAAIENQQIPVQRLRFMDLAESSIDWSQFDLTTPEVMELKDKKQLRKHQTTALEKVRAGLATADRGKLIMACGTGKTFTSLRIAEDLVKPGGTVLFLVPSISLLSQTLREWSIEADTTLRPFAVCSDVKVGRRAADATEDISVVDLAIPATTNPSRLHAQLAKPAPDQLTVVFSTYQSIAVVAEAQTNGLADFDLVICDEAHRTTGTTLAGTDESAFVKVHDNTFIRATKRLYMTATPRIYDDSSKAKAGQAQAVLASMDDESLYGAELHRLGFGEAVTKGLLTDYKVLVLAVDEKDVSRTFQDQLADENSELRLDDAAKIVGCWNGLAKRGHAESGFGEDTAPMTRAVAFAGSIAKSKQFAAMFSQVTADYVEARRLAGATTGDDPLQCEVDHVDGTFNVLERNKRLDWLKAEVPDGACRVLTNARCLSEGVDVPALDAVMFLNPRKSVVDVVQSVGRVMRKAPGKQYGYIILPIGIPAGMKPEDALKDNTKYAVVWEVLQALRAHDERFNAMVNKIELNKTRNDKIQIIGVGGGADTDRDGSSAPSAGTQGTFNFEWLQEWAEAIYAKIVTKVGDRRYWETWAQDIAVIAERHTTRITALLETPGSPAAGEFDTFLAGLRGNLNDSITAAQAVDMLAQHLITRPVFDALFEGYSFAEHNPVSQVMQRMLDLLDEQNLGAESETLDKFYESVRLRAEGIDNAAGKQRIISELYEKFFRIAFPRTAESLGIVYTPVEVVDFILSSVEHLLGTEFGASLSDEGVHVLDPFTGTGTFMVRLLESGLINPHDLARKYASELHANEILLLAYYIAAINIEATYHAVRAEADPDAGYEPFGGIVLADTFQMTEHGDVLDTAVFPVNNARASEQLALDIRVIVGNPPYSVGQTSANDNNANLKYPTLDKHIETTYAARSSATNKNSLYDSYIRAIRWASDRVKDAGIIGFVTNGGFLDANTADGLRKTLADEFATIYVYNLRGNQRTAGELSRREGGKIFGAGSRNTVAITFLVKKPGHTGLATIHYRDIGDYLTREDKLDIVAHDDLALIDWQPIEPNAAGDWINQRGDVFDTFTPIGSKSETGAIFRVHSGGLKTNRDAWVYNSSSSTLQASVGGLVAFHNGEVDRVASIAKAAGRSARDLNADDVLTFDPTRTSWNRADKSAVLRGVKRTVPTDRTFVAAYRPFNKQHVAFDRTLNDMVYGLYDILPTPQHRNLGIELTGVSSHFEFTPFITDALPDLHLLDTGQFFPRWTYEAVGGGDSGQGALDLNEATADVVSGYRRLDNVTDSALTEYRVSYEDDVTKDDIFFYVYGLLHSPDYRATFAADLKKSLPRIPKVAGRADFDAFVAAGRSLADLHVGYERVEPYPLTIVGEPAMPPSVYGAEHALYRVEKMRWGGTAKSRDRSTIVYNSRITVSGIPDEAHEYMLGSRSGIEWVMERYQVKTDKASGIVNDPNDWSGEVGNPRYILDLLCRVVTVSVETVRIVKSLPSIDFTRAS</sequence>